<comment type="caution">
    <text evidence="1">The sequence shown here is derived from an EMBL/GenBank/DDBJ whole genome shotgun (WGS) entry which is preliminary data.</text>
</comment>
<proteinExistence type="predicted"/>
<sequence>MNKQSAVLHNTIVSWPLLPVGTSEASRTPPQTFQTLISLLNTPDKRQRHPNMCFVPFSRERYIQKVFIVCAFDRTIEELIKDIGEELAKEVLTIRDNNPDVWTTSLENENFKSHAQDKTSDVGEEFFILYCEKIFIELCADINIYDFINDVTDNFLS</sequence>
<evidence type="ECO:0000313" key="1">
    <source>
        <dbReference type="EMBL" id="CAG8723157.1"/>
    </source>
</evidence>
<organism evidence="1 2">
    <name type="scientific">Cetraspora pellucida</name>
    <dbReference type="NCBI Taxonomy" id="1433469"/>
    <lineage>
        <taxon>Eukaryota</taxon>
        <taxon>Fungi</taxon>
        <taxon>Fungi incertae sedis</taxon>
        <taxon>Mucoromycota</taxon>
        <taxon>Glomeromycotina</taxon>
        <taxon>Glomeromycetes</taxon>
        <taxon>Diversisporales</taxon>
        <taxon>Gigasporaceae</taxon>
        <taxon>Cetraspora</taxon>
    </lineage>
</organism>
<gene>
    <name evidence="1" type="ORF">CPELLU_LOCUS13024</name>
</gene>
<name>A0A9N9I6W5_9GLOM</name>
<protein>
    <submittedName>
        <fullName evidence="1">22117_t:CDS:1</fullName>
    </submittedName>
</protein>
<dbReference type="AlphaFoldDB" id="A0A9N9I6W5"/>
<evidence type="ECO:0000313" key="2">
    <source>
        <dbReference type="Proteomes" id="UP000789759"/>
    </source>
</evidence>
<accession>A0A9N9I6W5</accession>
<keyword evidence="2" id="KW-1185">Reference proteome</keyword>
<reference evidence="1" key="1">
    <citation type="submission" date="2021-06" db="EMBL/GenBank/DDBJ databases">
        <authorList>
            <person name="Kallberg Y."/>
            <person name="Tangrot J."/>
            <person name="Rosling A."/>
        </authorList>
    </citation>
    <scope>NUCLEOTIDE SEQUENCE</scope>
    <source>
        <strain evidence="1">FL966</strain>
    </source>
</reference>
<dbReference type="EMBL" id="CAJVQA010013286">
    <property type="protein sequence ID" value="CAG8723157.1"/>
    <property type="molecule type" value="Genomic_DNA"/>
</dbReference>
<dbReference type="Proteomes" id="UP000789759">
    <property type="component" value="Unassembled WGS sequence"/>
</dbReference>
<dbReference type="OrthoDB" id="2305365at2759"/>